<feature type="compositionally biased region" description="Acidic residues" evidence="5">
    <location>
        <begin position="1"/>
        <end position="17"/>
    </location>
</feature>
<evidence type="ECO:0000256" key="1">
    <source>
        <dbReference type="ARBA" id="ARBA00004123"/>
    </source>
</evidence>
<gene>
    <name evidence="7" type="ORF">CTEN210_09386</name>
</gene>
<feature type="region of interest" description="Disordered" evidence="5">
    <location>
        <begin position="246"/>
        <end position="344"/>
    </location>
</feature>
<dbReference type="Proteomes" id="UP001054902">
    <property type="component" value="Unassembled WGS sequence"/>
</dbReference>
<dbReference type="SUPFAM" id="SSF53098">
    <property type="entry name" value="Ribonuclease H-like"/>
    <property type="match status" value="1"/>
</dbReference>
<evidence type="ECO:0000256" key="4">
    <source>
        <dbReference type="ARBA" id="ARBA00023242"/>
    </source>
</evidence>
<comment type="similarity">
    <text evidence="2">Belongs to the SPT6 family.</text>
</comment>
<comment type="subcellular location">
    <subcellularLocation>
        <location evidence="1">Nucleus</location>
    </subcellularLocation>
</comment>
<dbReference type="InterPro" id="IPR012340">
    <property type="entry name" value="NA-bd_OB-fold"/>
</dbReference>
<dbReference type="SMART" id="SM00316">
    <property type="entry name" value="S1"/>
    <property type="match status" value="1"/>
</dbReference>
<proteinExistence type="inferred from homology"/>
<protein>
    <recommendedName>
        <fullName evidence="6">S1 motif domain-containing protein</fullName>
    </recommendedName>
</protein>
<dbReference type="InterPro" id="IPR017072">
    <property type="entry name" value="TF_Spt6"/>
</dbReference>
<dbReference type="Gene3D" id="1.10.150.850">
    <property type="entry name" value="Spt6, helix-hairpin-helix domain"/>
    <property type="match status" value="1"/>
</dbReference>
<dbReference type="InterPro" id="IPR010994">
    <property type="entry name" value="RuvA_2-like"/>
</dbReference>
<dbReference type="InterPro" id="IPR035018">
    <property type="entry name" value="Spt6_SH2_C"/>
</dbReference>
<keyword evidence="3" id="KW-0804">Transcription</keyword>
<dbReference type="SUPFAM" id="SSF50249">
    <property type="entry name" value="Nucleic acid-binding proteins"/>
    <property type="match status" value="1"/>
</dbReference>
<evidence type="ECO:0000256" key="5">
    <source>
        <dbReference type="SAM" id="MobiDB-lite"/>
    </source>
</evidence>
<feature type="compositionally biased region" description="Low complexity" evidence="5">
    <location>
        <begin position="1842"/>
        <end position="1874"/>
    </location>
</feature>
<dbReference type="InterPro" id="IPR028088">
    <property type="entry name" value="Spt6_HTH_DNA-bd_dom"/>
</dbReference>
<dbReference type="InterPro" id="IPR035420">
    <property type="entry name" value="Spt6_SH2"/>
</dbReference>
<keyword evidence="4" id="KW-0539">Nucleus</keyword>
<reference evidence="7 8" key="1">
    <citation type="journal article" date="2021" name="Sci. Rep.">
        <title>The genome of the diatom Chaetoceros tenuissimus carries an ancient integrated fragment of an extant virus.</title>
        <authorList>
            <person name="Hongo Y."/>
            <person name="Kimura K."/>
            <person name="Takaki Y."/>
            <person name="Yoshida Y."/>
            <person name="Baba S."/>
            <person name="Kobayashi G."/>
            <person name="Nagasaki K."/>
            <person name="Hano T."/>
            <person name="Tomaru Y."/>
        </authorList>
    </citation>
    <scope>NUCLEOTIDE SEQUENCE [LARGE SCALE GENOMIC DNA]</scope>
    <source>
        <strain evidence="7 8">NIES-3715</strain>
    </source>
</reference>
<dbReference type="Pfam" id="PF14633">
    <property type="entry name" value="SH2_2"/>
    <property type="match status" value="1"/>
</dbReference>
<dbReference type="Pfam" id="PF14641">
    <property type="entry name" value="HTH_44"/>
    <property type="match status" value="1"/>
</dbReference>
<dbReference type="PROSITE" id="PS50126">
    <property type="entry name" value="S1"/>
    <property type="match status" value="1"/>
</dbReference>
<dbReference type="Pfam" id="PF00575">
    <property type="entry name" value="S1"/>
    <property type="match status" value="1"/>
</dbReference>
<dbReference type="Gene3D" id="1.10.10.2740">
    <property type="entry name" value="Spt6, Death-like domain"/>
    <property type="match status" value="2"/>
</dbReference>
<dbReference type="GO" id="GO:0003677">
    <property type="term" value="F:DNA binding"/>
    <property type="evidence" value="ECO:0007669"/>
    <property type="project" value="InterPro"/>
</dbReference>
<feature type="domain" description="S1 motif" evidence="6">
    <location>
        <begin position="1512"/>
        <end position="1581"/>
    </location>
</feature>
<keyword evidence="8" id="KW-1185">Reference proteome</keyword>
<dbReference type="GO" id="GO:0042393">
    <property type="term" value="F:histone binding"/>
    <property type="evidence" value="ECO:0007669"/>
    <property type="project" value="TreeGrafter"/>
</dbReference>
<feature type="compositionally biased region" description="Acidic residues" evidence="5">
    <location>
        <begin position="287"/>
        <end position="308"/>
    </location>
</feature>
<evidence type="ECO:0000313" key="8">
    <source>
        <dbReference type="Proteomes" id="UP001054902"/>
    </source>
</evidence>
<dbReference type="CDD" id="cd09918">
    <property type="entry name" value="SH2_Nterm_SPT6_like"/>
    <property type="match status" value="1"/>
</dbReference>
<feature type="compositionally biased region" description="Acidic residues" evidence="5">
    <location>
        <begin position="55"/>
        <end position="69"/>
    </location>
</feature>
<dbReference type="GO" id="GO:0034728">
    <property type="term" value="P:nucleosome organization"/>
    <property type="evidence" value="ECO:0007669"/>
    <property type="project" value="TreeGrafter"/>
</dbReference>
<dbReference type="Gene3D" id="1.10.10.650">
    <property type="entry name" value="RuvA domain 2-like"/>
    <property type="match status" value="1"/>
</dbReference>
<dbReference type="EMBL" id="BLLK01000046">
    <property type="protein sequence ID" value="GFH52910.1"/>
    <property type="molecule type" value="Genomic_DNA"/>
</dbReference>
<organism evidence="7 8">
    <name type="scientific">Chaetoceros tenuissimus</name>
    <dbReference type="NCBI Taxonomy" id="426638"/>
    <lineage>
        <taxon>Eukaryota</taxon>
        <taxon>Sar</taxon>
        <taxon>Stramenopiles</taxon>
        <taxon>Ochrophyta</taxon>
        <taxon>Bacillariophyta</taxon>
        <taxon>Coscinodiscophyceae</taxon>
        <taxon>Chaetocerotophycidae</taxon>
        <taxon>Chaetocerotales</taxon>
        <taxon>Chaetocerotaceae</taxon>
        <taxon>Chaetoceros</taxon>
    </lineage>
</organism>
<dbReference type="CDD" id="cd09928">
    <property type="entry name" value="SH2_Cterm_SPT6_like"/>
    <property type="match status" value="1"/>
</dbReference>
<dbReference type="SUPFAM" id="SSF158832">
    <property type="entry name" value="Tex N-terminal region-like"/>
    <property type="match status" value="1"/>
</dbReference>
<dbReference type="CDD" id="cd00164">
    <property type="entry name" value="S1_like"/>
    <property type="match status" value="1"/>
</dbReference>
<feature type="compositionally biased region" description="Basic and acidic residues" evidence="5">
    <location>
        <begin position="143"/>
        <end position="170"/>
    </location>
</feature>
<feature type="compositionally biased region" description="Acidic residues" evidence="5">
    <location>
        <begin position="568"/>
        <end position="587"/>
    </location>
</feature>
<dbReference type="SUPFAM" id="SSF47781">
    <property type="entry name" value="RuvA domain 2-like"/>
    <property type="match status" value="1"/>
</dbReference>
<dbReference type="InterPro" id="IPR032706">
    <property type="entry name" value="Spt6_HHH"/>
</dbReference>
<feature type="compositionally biased region" description="Acidic residues" evidence="5">
    <location>
        <begin position="193"/>
        <end position="206"/>
    </location>
</feature>
<evidence type="ECO:0000259" key="6">
    <source>
        <dbReference type="PROSITE" id="PS50126"/>
    </source>
</evidence>
<dbReference type="InterPro" id="IPR023319">
    <property type="entry name" value="Tex-like_HTH_dom_sf"/>
</dbReference>
<dbReference type="InterPro" id="IPR012337">
    <property type="entry name" value="RNaseH-like_sf"/>
</dbReference>
<dbReference type="Gene3D" id="3.30.505.10">
    <property type="entry name" value="SH2 domain"/>
    <property type="match status" value="2"/>
</dbReference>
<dbReference type="InterPro" id="IPR036860">
    <property type="entry name" value="SH2_dom_sf"/>
</dbReference>
<dbReference type="GO" id="GO:0140673">
    <property type="term" value="P:transcription elongation-coupled chromatin remodeling"/>
    <property type="evidence" value="ECO:0007669"/>
    <property type="project" value="InterPro"/>
</dbReference>
<feature type="compositionally biased region" description="Basic and acidic residues" evidence="5">
    <location>
        <begin position="588"/>
        <end position="598"/>
    </location>
</feature>
<dbReference type="PANTHER" id="PTHR10145:SF6">
    <property type="entry name" value="TRANSCRIPTION ELONGATION FACTOR SPT6"/>
    <property type="match status" value="1"/>
</dbReference>
<dbReference type="GO" id="GO:0008023">
    <property type="term" value="C:transcription elongation factor complex"/>
    <property type="evidence" value="ECO:0007669"/>
    <property type="project" value="TreeGrafter"/>
</dbReference>
<evidence type="ECO:0000256" key="3">
    <source>
        <dbReference type="ARBA" id="ARBA00023163"/>
    </source>
</evidence>
<dbReference type="Pfam" id="PF14635">
    <property type="entry name" value="HHH_7"/>
    <property type="match status" value="1"/>
</dbReference>
<evidence type="ECO:0000256" key="2">
    <source>
        <dbReference type="ARBA" id="ARBA00009253"/>
    </source>
</evidence>
<name>A0AAD3H763_9STRA</name>
<dbReference type="InterPro" id="IPR018940">
    <property type="entry name" value="EF-1_beta_acid_region_euk"/>
</dbReference>
<feature type="region of interest" description="Disordered" evidence="5">
    <location>
        <begin position="563"/>
        <end position="598"/>
    </location>
</feature>
<feature type="compositionally biased region" description="Acidic residues" evidence="5">
    <location>
        <begin position="94"/>
        <end position="109"/>
    </location>
</feature>
<dbReference type="Gene3D" id="2.40.50.140">
    <property type="entry name" value="Nucleic acid-binding proteins"/>
    <property type="match status" value="1"/>
</dbReference>
<dbReference type="Gene3D" id="1.10.3500.10">
    <property type="entry name" value="Tex N-terminal region-like"/>
    <property type="match status" value="1"/>
</dbReference>
<dbReference type="InterPro" id="IPR035019">
    <property type="entry name" value="Spt6_SH2_N"/>
</dbReference>
<dbReference type="Gene3D" id="3.30.420.140">
    <property type="entry name" value="YqgF/RNase H-like domain"/>
    <property type="match status" value="1"/>
</dbReference>
<feature type="compositionally biased region" description="Basic and acidic residues" evidence="5">
    <location>
        <begin position="266"/>
        <end position="279"/>
    </location>
</feature>
<dbReference type="PANTHER" id="PTHR10145">
    <property type="entry name" value="TRANSCRIPTION ELONGATION FACTOR SPT6"/>
    <property type="match status" value="1"/>
</dbReference>
<sequence>MSDEDENNLSSSEDEEVNVPPSKRKRKKGSSDKFKKRKKSSMDMIDDAAVLSGEESSDDDDDDDNDENQNDYVRDDFVVDEVDDAEKKAKSNDGLEDSDDDDDDSEDEDRADRTKRLKKKSGNTLDDDDLELINEARGISGARQRELDAEEKERNRIKAKNEADLRKGLFDDAASDDDAPKSKKGSMRRNVETFDEDGMDDFIEYDDGPRGSYNNELDDEDMMDTREGISEAQLNEANDIFGTDFMDFMAGGDGDDDYDEEYIDGEDGKKGDRYRERGVGVDLAVGSDEDIADESSDDSMFGSDDEETAGLTAEQKAEALRLKKEKRQLKKEERRKAKVKKRAERQKAKLRRAFEPVQLVENFCTERDDEIRATDKPERLFDWNTPFHGPSDPSVKAFTADEEEEAAWIVTRIPAIQAEYSALERESLNATGVKMDVDAPDDKTETEKRKIIESIMHALRYMHRENFEPEFIRKYRKDYVTSTSVQESLYAIMDEDAEWERVLNAKKKVNGILTELVTIAKIDDDLGADEDSVLQLKEQLRIAKVKLDESVRKEESLKKDLKALEQGKDEDEDEDLFGDDDEDVDEDEKARKKQSLEEHLKTTNDLVTANAERVESLKASLKIAEEKAAISNPNQRNAQDTSKKVCKEKLWSSEAYASYVESLTDYRQIMDVYKYLSLIKEGTDAVRSKNALGENGGDKKKRGRRFDRDYYRTCVSQGLRSICYQFAISPFRAGIKLEDMKIAGSFSWDKVIPGENMDDVDPNRWEAPVISKDPATFAGNLVASGELVLLNSMNPDSTDDMDFDTDPLRGCRYVAAMELASEPRIRKILREIYRNNAVITTRPTAKGLENIDPFHELYGLHLLKNKSVKDHFPMNQIDLDVRKVGRDKDECDDIDAKVKAVERNSCIQFMNIMKAEKSGHLKHYIHLPFTDKSLEAEEWYLNGDDKFTDREKQNIDPFLTELQQVCFPASADSDEWGEERMKILRFALTNFLLPQFEAEVKRDLREAAVKIAIEEAGDKLKQMAMEGPYRPSHLLGENRFLFPTGDLPIVGVCCSSDGRDATYLAAVNERGDLVDHLAVPSGTQVDSDKMQEKVITFLMQNRPAAIMVGSLAGIPCRLIARKLGALATQATEKWNNRRVQGQDEDDDDYEARMDEYRRLYPDDDYSDDEEEDWKCNVEMVDDNIAQLFGRSVRGKKEFPDHAVNLKCAVSIARHAKDPLGELTYAWGVASDAGIFGTEMLFLNIHPLQQYLPKTMLLRKYERILSTSVAEVGVDLNSACKHDHLHGLLTFVPGLGPRKAASLKHSMDRIGGVVASRKEILEKRLVGPVVYNNAVAFLRFRDIDELSGQYLHPLDDTRLHPDVYARNNWATKIAIDALELDSGETLSSGDEERAWSAIRDIMQDSRNEVKNLYHATKAEWERSYGHTFNVGGWDPKVNVPLDSWRDKVDELDLETFADIIEDQTKQKWLSHLTMIKWEFRMPFEDPRKPMDPLDRERLFRLLTGETDQTLCPGKEVTGKVARISDFGAHLKLEGDVPAFIPLRNLADGHVESAEDIVQVGTVVTAVVTEVKKDHMSVDLSLKLDDFRKDPTSWPRPESLPELDMAFDKTSAMNIEKGKSKEREERLSAARKVATGEMDKSELQSASKNKRIMKRRACAHPAFRNGNTDEITKELLDGGEFKIGEALIRPSSKNADVLAVHWLVRPGVIKVIEVKEEDKDNDASIGNILKIKDEAYGSIDELIARYIGPMNERVEDLIGHRKFLQLPEADIDEKLRTMKRDNPGGVFYFLCWNEKYPGYCSLRFILNQTPRNHPISITPDGFAWGRKTYNDLDLLLNDFKKNPRGPVSASSSSRQSAPPSRPSEGGSRGSRWGARSRPPPPPGGGYRPAPPAGLPPAPQNAYRPNPPNLPPPPQHFPPSAPPGRY</sequence>
<feature type="region of interest" description="Disordered" evidence="5">
    <location>
        <begin position="1"/>
        <end position="219"/>
    </location>
</feature>
<feature type="compositionally biased region" description="Pro residues" evidence="5">
    <location>
        <begin position="1875"/>
        <end position="1923"/>
    </location>
</feature>
<dbReference type="InterPro" id="IPR037027">
    <property type="entry name" value="YqgF/RNaseH-like_dom_sf"/>
</dbReference>
<feature type="compositionally biased region" description="Acidic residues" evidence="5">
    <location>
        <begin position="253"/>
        <end position="265"/>
    </location>
</feature>
<dbReference type="GO" id="GO:0031491">
    <property type="term" value="F:nucleosome binding"/>
    <property type="evidence" value="ECO:0007669"/>
    <property type="project" value="TreeGrafter"/>
</dbReference>
<feature type="compositionally biased region" description="Basic residues" evidence="5">
    <location>
        <begin position="22"/>
        <end position="39"/>
    </location>
</feature>
<comment type="caution">
    <text evidence="7">The sequence shown here is derived from an EMBL/GenBank/DDBJ whole genome shotgun (WGS) entry which is preliminary data.</text>
</comment>
<dbReference type="SMART" id="SM01182">
    <property type="entry name" value="EF-1_beta_acid"/>
    <property type="match status" value="4"/>
</dbReference>
<dbReference type="InterPro" id="IPR042066">
    <property type="entry name" value="Spt6_death-like"/>
</dbReference>
<accession>A0AAD3H763</accession>
<evidence type="ECO:0000313" key="7">
    <source>
        <dbReference type="EMBL" id="GFH52910.1"/>
    </source>
</evidence>
<feature type="region of interest" description="Disordered" evidence="5">
    <location>
        <begin position="1841"/>
        <end position="1923"/>
    </location>
</feature>
<dbReference type="InterPro" id="IPR003029">
    <property type="entry name" value="S1_domain"/>
</dbReference>
<dbReference type="InterPro" id="IPR023323">
    <property type="entry name" value="Tex-like_dom_sf"/>
</dbReference>